<keyword evidence="3" id="KW-1185">Reference proteome</keyword>
<dbReference type="RefSeq" id="WP_030259927.1">
    <property type="nucleotide sequence ID" value="NZ_JBHEZZ010000004.1"/>
</dbReference>
<dbReference type="SUPFAM" id="SSF52777">
    <property type="entry name" value="CoA-dependent acyltransferases"/>
    <property type="match status" value="2"/>
</dbReference>
<proteinExistence type="predicted"/>
<sequence>MTARVDAAAPVATARTCPVSFPQESLWPPSGLSAINVPAVLRFRGTFDVGHLYQVLGVLVGRHEALRTVLGRNADGVLAQRIAPTGSLPLEAARHRGTLEYVLPRLLLAGSERPFRLDGGPLARAELHGFGPQDHLLILWMHHAVSDLAASRVVVEEIKQLWAGAQPAPVRAQMADFAVRERAVRASAAQRDHWVSALRSADDLLGLPVATGTEHLALRPSLPLLPKEVLESLERLAARHRTTLTAVLAAAVVAAHTGGRADAGKVVLGLTMSNRELPRFRSTVGCLTDQLPLVVDAGGNPTFGQLLDRVREALLDAYDHRLPLGTLLPLLGRQRPPVFAVNLNFLPPSPPGTRPAGPYPPVLGSAGAAVPGEVEFPYGIVKTRPDPWWLGDAVLAYRPRIDGRGLGGEIEGDAALHSVDAVARHGQRFSALLAKVAWNPGATVGSLVVPRG</sequence>
<dbReference type="PANTHER" id="PTHR45527">
    <property type="entry name" value="NONRIBOSOMAL PEPTIDE SYNTHETASE"/>
    <property type="match status" value="1"/>
</dbReference>
<evidence type="ECO:0000313" key="3">
    <source>
        <dbReference type="Proteomes" id="UP001592528"/>
    </source>
</evidence>
<comment type="caution">
    <text evidence="2">The sequence shown here is derived from an EMBL/GenBank/DDBJ whole genome shotgun (WGS) entry which is preliminary data.</text>
</comment>
<dbReference type="PANTHER" id="PTHR45527:SF1">
    <property type="entry name" value="FATTY ACID SYNTHASE"/>
    <property type="match status" value="1"/>
</dbReference>
<protein>
    <submittedName>
        <fullName evidence="2">Condensation domain-containing protein</fullName>
    </submittedName>
</protein>
<reference evidence="2 3" key="1">
    <citation type="submission" date="2024-09" db="EMBL/GenBank/DDBJ databases">
        <authorList>
            <person name="Lee S.D."/>
        </authorList>
    </citation>
    <scope>NUCLEOTIDE SEQUENCE [LARGE SCALE GENOMIC DNA]</scope>
    <source>
        <strain evidence="2 3">N1-5</strain>
    </source>
</reference>
<dbReference type="Pfam" id="PF00668">
    <property type="entry name" value="Condensation"/>
    <property type="match status" value="1"/>
</dbReference>
<name>A0ABV6UJ51_9ACTN</name>
<evidence type="ECO:0000259" key="1">
    <source>
        <dbReference type="Pfam" id="PF00668"/>
    </source>
</evidence>
<accession>A0ABV6UJ51</accession>
<dbReference type="Proteomes" id="UP001592528">
    <property type="component" value="Unassembled WGS sequence"/>
</dbReference>
<dbReference type="InterPro" id="IPR023213">
    <property type="entry name" value="CAT-like_dom_sf"/>
</dbReference>
<feature type="domain" description="Condensation" evidence="1">
    <location>
        <begin position="16"/>
        <end position="345"/>
    </location>
</feature>
<organism evidence="2 3">
    <name type="scientific">Streptacidiphilus cavernicola</name>
    <dbReference type="NCBI Taxonomy" id="3342716"/>
    <lineage>
        <taxon>Bacteria</taxon>
        <taxon>Bacillati</taxon>
        <taxon>Actinomycetota</taxon>
        <taxon>Actinomycetes</taxon>
        <taxon>Kitasatosporales</taxon>
        <taxon>Streptomycetaceae</taxon>
        <taxon>Streptacidiphilus</taxon>
    </lineage>
</organism>
<evidence type="ECO:0000313" key="2">
    <source>
        <dbReference type="EMBL" id="MFC1401487.1"/>
    </source>
</evidence>
<dbReference type="InterPro" id="IPR001242">
    <property type="entry name" value="Condensation_dom"/>
</dbReference>
<dbReference type="EMBL" id="JBHEZZ010000004">
    <property type="protein sequence ID" value="MFC1401487.1"/>
    <property type="molecule type" value="Genomic_DNA"/>
</dbReference>
<dbReference type="Gene3D" id="3.30.559.30">
    <property type="entry name" value="Nonribosomal peptide synthetase, condensation domain"/>
    <property type="match status" value="1"/>
</dbReference>
<gene>
    <name evidence="2" type="ORF">ACEZDJ_09320</name>
</gene>
<dbReference type="Gene3D" id="3.30.559.10">
    <property type="entry name" value="Chloramphenicol acetyltransferase-like domain"/>
    <property type="match status" value="1"/>
</dbReference>